<dbReference type="InterPro" id="IPR029012">
    <property type="entry name" value="Helix_hairpin_bin_sf"/>
</dbReference>
<evidence type="ECO:0000256" key="2">
    <source>
        <dbReference type="ARBA" id="ARBA00007002"/>
    </source>
</evidence>
<gene>
    <name evidence="6" type="ORF">KASA_0P05764G</name>
</gene>
<keyword evidence="4" id="KW-0507">mRNA processing</keyword>
<dbReference type="STRING" id="1789683.A0A1X7R0Z9"/>
<dbReference type="Gene3D" id="1.10.287.660">
    <property type="entry name" value="Helix hairpin bin"/>
    <property type="match status" value="1"/>
</dbReference>
<evidence type="ECO:0000256" key="1">
    <source>
        <dbReference type="ARBA" id="ARBA00004123"/>
    </source>
</evidence>
<dbReference type="EMBL" id="FXLY01000003">
    <property type="protein sequence ID" value="SMN19373.1"/>
    <property type="molecule type" value="Genomic_DNA"/>
</dbReference>
<dbReference type="InterPro" id="IPR037200">
    <property type="entry name" value="Isy1_sf"/>
</dbReference>
<organism evidence="6 7">
    <name type="scientific">Maudiozyma saulgeensis</name>
    <dbReference type="NCBI Taxonomy" id="1789683"/>
    <lineage>
        <taxon>Eukaryota</taxon>
        <taxon>Fungi</taxon>
        <taxon>Dikarya</taxon>
        <taxon>Ascomycota</taxon>
        <taxon>Saccharomycotina</taxon>
        <taxon>Saccharomycetes</taxon>
        <taxon>Saccharomycetales</taxon>
        <taxon>Saccharomycetaceae</taxon>
        <taxon>Maudiozyma</taxon>
    </lineage>
</organism>
<evidence type="ECO:0000256" key="5">
    <source>
        <dbReference type="ARBA" id="ARBA00023242"/>
    </source>
</evidence>
<dbReference type="GO" id="GO:0000350">
    <property type="term" value="P:generation of catalytic spliceosome for second transesterification step"/>
    <property type="evidence" value="ECO:0007669"/>
    <property type="project" value="InterPro"/>
</dbReference>
<keyword evidence="4" id="KW-0508">mRNA splicing</keyword>
<reference evidence="6 7" key="1">
    <citation type="submission" date="2017-04" db="EMBL/GenBank/DDBJ databases">
        <authorList>
            <person name="Afonso C.L."/>
            <person name="Miller P.J."/>
            <person name="Scott M.A."/>
            <person name="Spackman E."/>
            <person name="Goraichik I."/>
            <person name="Dimitrov K.M."/>
            <person name="Suarez D.L."/>
            <person name="Swayne D.E."/>
        </authorList>
    </citation>
    <scope>NUCLEOTIDE SEQUENCE [LARGE SCALE GENOMIC DNA]</scope>
</reference>
<evidence type="ECO:0000313" key="7">
    <source>
        <dbReference type="Proteomes" id="UP000196158"/>
    </source>
</evidence>
<name>A0A1X7R0Z9_9SACH</name>
<dbReference type="Proteomes" id="UP000196158">
    <property type="component" value="Unassembled WGS sequence"/>
</dbReference>
<proteinExistence type="inferred from homology"/>
<protein>
    <recommendedName>
        <fullName evidence="3">Pre-mRNA-splicing factor ISY1</fullName>
    </recommendedName>
</protein>
<evidence type="ECO:0000256" key="4">
    <source>
        <dbReference type="ARBA" id="ARBA00023187"/>
    </source>
</evidence>
<keyword evidence="5" id="KW-0539">Nucleus</keyword>
<accession>A0A1X7R0Z9</accession>
<dbReference type="Pfam" id="PF06246">
    <property type="entry name" value="Isy1"/>
    <property type="match status" value="1"/>
</dbReference>
<comment type="subcellular location">
    <subcellularLocation>
        <location evidence="1">Nucleus</location>
    </subcellularLocation>
</comment>
<comment type="similarity">
    <text evidence="2">Belongs to the ISY1 family.</text>
</comment>
<dbReference type="SUPFAM" id="SSF140102">
    <property type="entry name" value="ISY1 domain-like"/>
    <property type="match status" value="1"/>
</dbReference>
<dbReference type="GO" id="GO:0005634">
    <property type="term" value="C:nucleus"/>
    <property type="evidence" value="ECO:0007669"/>
    <property type="project" value="UniProtKB-SubCell"/>
</dbReference>
<dbReference type="OrthoDB" id="1739576at2759"/>
<evidence type="ECO:0000313" key="6">
    <source>
        <dbReference type="EMBL" id="SMN19373.1"/>
    </source>
</evidence>
<keyword evidence="7" id="KW-1185">Reference proteome</keyword>
<dbReference type="InterPro" id="IPR009360">
    <property type="entry name" value="Isy1"/>
</dbReference>
<dbReference type="AlphaFoldDB" id="A0A1X7R0Z9"/>
<evidence type="ECO:0000256" key="3">
    <source>
        <dbReference type="ARBA" id="ARBA00019194"/>
    </source>
</evidence>
<sequence length="247" mass="28935">MSRNIDKSNSVLVKYQEQQAADNGGYKDYSRYKRPKRVASVTNIKEAIQWRLQLINEFKVLNTRVFDPSLSEDDLREVNDQLNVLVQEKKRWDWHINNKLRSSSSKIGSNLNDRFVIGGKVVLGKRYFGRAIELPEIKDYIEEQKRKQLLSQPKQLVNAKKIPSINAKSNDEKAQIYYGQSLDEDAKLKLDSFEKHWTPILQRVSDTKTDNTPSSTHRITSHIPTQHEMENWLVERRKQDLLKKLDL</sequence>
<dbReference type="PANTHER" id="PTHR13021">
    <property type="entry name" value="PRE-MRNA-SPLICING FACTOR ISY1"/>
    <property type="match status" value="1"/>
</dbReference>